<name>A0ABQ6MBV6_9STRA</name>
<dbReference type="SUPFAM" id="SSF52058">
    <property type="entry name" value="L domain-like"/>
    <property type="match status" value="1"/>
</dbReference>
<evidence type="ECO:0000313" key="7">
    <source>
        <dbReference type="EMBL" id="GMI23379.1"/>
    </source>
</evidence>
<feature type="compositionally biased region" description="Low complexity" evidence="4">
    <location>
        <begin position="721"/>
        <end position="733"/>
    </location>
</feature>
<keyword evidence="8" id="KW-1185">Reference proteome</keyword>
<evidence type="ECO:0000256" key="4">
    <source>
        <dbReference type="SAM" id="MobiDB-lite"/>
    </source>
</evidence>
<feature type="region of interest" description="Disordered" evidence="4">
    <location>
        <begin position="721"/>
        <end position="749"/>
    </location>
</feature>
<feature type="transmembrane region" description="Helical" evidence="5">
    <location>
        <begin position="874"/>
        <end position="895"/>
    </location>
</feature>
<keyword evidence="5" id="KW-1133">Transmembrane helix</keyword>
<keyword evidence="2 6" id="KW-0732">Signal</keyword>
<evidence type="ECO:0000313" key="8">
    <source>
        <dbReference type="Proteomes" id="UP001165060"/>
    </source>
</evidence>
<feature type="transmembrane region" description="Helical" evidence="5">
    <location>
        <begin position="492"/>
        <end position="510"/>
    </location>
</feature>
<feature type="signal peptide" evidence="6">
    <location>
        <begin position="1"/>
        <end position="24"/>
    </location>
</feature>
<evidence type="ECO:0000256" key="5">
    <source>
        <dbReference type="SAM" id="Phobius"/>
    </source>
</evidence>
<feature type="transmembrane region" description="Helical" evidence="5">
    <location>
        <begin position="411"/>
        <end position="430"/>
    </location>
</feature>
<dbReference type="InterPro" id="IPR032675">
    <property type="entry name" value="LRR_dom_sf"/>
</dbReference>
<dbReference type="Pfam" id="PF13855">
    <property type="entry name" value="LRR_8"/>
    <property type="match status" value="1"/>
</dbReference>
<dbReference type="PROSITE" id="PS51450">
    <property type="entry name" value="LRR"/>
    <property type="match status" value="2"/>
</dbReference>
<dbReference type="EMBL" id="BRYB01003960">
    <property type="protein sequence ID" value="GMI23379.1"/>
    <property type="molecule type" value="Genomic_DNA"/>
</dbReference>
<dbReference type="Gene3D" id="3.80.10.10">
    <property type="entry name" value="Ribonuclease Inhibitor"/>
    <property type="match status" value="1"/>
</dbReference>
<keyword evidence="1" id="KW-0433">Leucine-rich repeat</keyword>
<feature type="transmembrane region" description="Helical" evidence="5">
    <location>
        <begin position="450"/>
        <end position="467"/>
    </location>
</feature>
<organism evidence="7 8">
    <name type="scientific">Tetraparma gracilis</name>
    <dbReference type="NCBI Taxonomy" id="2962635"/>
    <lineage>
        <taxon>Eukaryota</taxon>
        <taxon>Sar</taxon>
        <taxon>Stramenopiles</taxon>
        <taxon>Ochrophyta</taxon>
        <taxon>Bolidophyceae</taxon>
        <taxon>Parmales</taxon>
        <taxon>Triparmaceae</taxon>
        <taxon>Tetraparma</taxon>
    </lineage>
</organism>
<evidence type="ECO:0000256" key="2">
    <source>
        <dbReference type="ARBA" id="ARBA00022729"/>
    </source>
</evidence>
<evidence type="ECO:0000256" key="3">
    <source>
        <dbReference type="ARBA" id="ARBA00022737"/>
    </source>
</evidence>
<accession>A0ABQ6MBV6</accession>
<evidence type="ECO:0000256" key="1">
    <source>
        <dbReference type="ARBA" id="ARBA00022614"/>
    </source>
</evidence>
<keyword evidence="3" id="KW-0677">Repeat</keyword>
<gene>
    <name evidence="7" type="ORF">TeGR_g9266</name>
</gene>
<dbReference type="InterPro" id="IPR003591">
    <property type="entry name" value="Leu-rich_rpt_typical-subtyp"/>
</dbReference>
<reference evidence="7 8" key="1">
    <citation type="journal article" date="2023" name="Commun. Biol.">
        <title>Genome analysis of Parmales, the sister group of diatoms, reveals the evolutionary specialization of diatoms from phago-mixotrophs to photoautotrophs.</title>
        <authorList>
            <person name="Ban H."/>
            <person name="Sato S."/>
            <person name="Yoshikawa S."/>
            <person name="Yamada K."/>
            <person name="Nakamura Y."/>
            <person name="Ichinomiya M."/>
            <person name="Sato N."/>
            <person name="Blanc-Mathieu R."/>
            <person name="Endo H."/>
            <person name="Kuwata A."/>
            <person name="Ogata H."/>
        </authorList>
    </citation>
    <scope>NUCLEOTIDE SEQUENCE [LARGE SCALE GENOMIC DNA]</scope>
</reference>
<dbReference type="PANTHER" id="PTHR47988">
    <property type="entry name" value="SOMATIC EMBRYOGENESIS RECEPTOR KINASE 1"/>
    <property type="match status" value="1"/>
</dbReference>
<dbReference type="SMART" id="SM00369">
    <property type="entry name" value="LRR_TYP"/>
    <property type="match status" value="2"/>
</dbReference>
<feature type="chain" id="PRO_5047008595" evidence="6">
    <location>
        <begin position="25"/>
        <end position="975"/>
    </location>
</feature>
<dbReference type="InterPro" id="IPR001611">
    <property type="entry name" value="Leu-rich_rpt"/>
</dbReference>
<comment type="caution">
    <text evidence="7">The sequence shown here is derived from an EMBL/GenBank/DDBJ whole genome shotgun (WGS) entry which is preliminary data.</text>
</comment>
<keyword evidence="5" id="KW-0812">Transmembrane</keyword>
<feature type="transmembrane region" description="Helical" evidence="5">
    <location>
        <begin position="314"/>
        <end position="335"/>
    </location>
</feature>
<protein>
    <submittedName>
        <fullName evidence="7">Uncharacterized protein</fullName>
    </submittedName>
</protein>
<evidence type="ECO:0000256" key="6">
    <source>
        <dbReference type="SAM" id="SignalP"/>
    </source>
</evidence>
<proteinExistence type="predicted"/>
<dbReference type="Proteomes" id="UP001165060">
    <property type="component" value="Unassembled WGS sequence"/>
</dbReference>
<keyword evidence="5" id="KW-0472">Membrane</keyword>
<sequence length="975" mass="104838">MHTFLLISLLCVALLCLPWSGATGAPGAVAVTEAGGLPGDGGRKLEEFCYTFNLFDSYGDGWHGNMLTITDSDTGATVQSLTQSGSIAEDTAESFSVCFDRAAVVAVLSNVPGWSDDGGDHCSWSGITCGSDGRVTEIYKYNVGMTSIAPEIGQLTSLTRLRLSSNQITSIPAEIGQLTSLTRLALYDNQITSIPAEIGQLTSLTALWLSRNQITGGIPAGVTKICNAMGPQYCSFENNPFICDDGSHLIRYRAACSPCANCLSGGECANGYVTDGQWYDSDGDLQGCDVCPADTFESAEGECKDCSGSALNSVTFPLILAAASAAAGAGVVFLVKKGYITLPTFHLNLVNMIRIKQLAAVMQVFQVFAGLSHLLAAWFLVLASICTQFSMPFEINPVCVSSFQNLSRGNYHFTSAWITVVSVALLVAALLNAHRLKCISPAVCQKLQNFAALIVIQAAIVVLPTTIKSQTMAQRIRATFFAKDADQSASDVLLIAANLLTMILVAVILTKVTRGATKRFGALRKEVIKDLKSLDTVDAVLAQDEEQRGEDLRKWRFFYAAFCMQYTPAGLRQEEHAVARKLKWIVATKLIEVAEMMAYMSIVENPDKLLPVATAMRCAAIVMVNATFAATLLDRPYVSFRRSKRIGDPSNDAELLATRVLSWGSAALALKVALTAETDSIHAKWVMDVICAGVVVGLLASQRLLFQGAVEVVRDAALSRSSSFGGFGRSSSGELSVDEKSKRHSGVTDASSGSEIAAMMECDSFREILYHQSKISVGSMEEAEKLRWAPEVDAEGDLVQKKGWLRGKFDTTRPGRLWSKGQAALSAFERRGKGCKAIIKTFTWPFAMVGYLAAVALFLFLVGRGILLGADNTVLRWLITLLPTALCAWQEVFIWRRRKEDKRRAGAGDVEAGVEMQTANAPPPPPEAAEVAMNPIQASANEGGLAPHIERARAFSGARSKSGNVSKSAGRGRGR</sequence>
<feature type="transmembrane region" description="Helical" evidence="5">
    <location>
        <begin position="841"/>
        <end position="862"/>
    </location>
</feature>
<feature type="region of interest" description="Disordered" evidence="4">
    <location>
        <begin position="951"/>
        <end position="975"/>
    </location>
</feature>
<feature type="transmembrane region" description="Helical" evidence="5">
    <location>
        <begin position="364"/>
        <end position="391"/>
    </location>
</feature>